<keyword evidence="3" id="KW-1185">Reference proteome</keyword>
<proteinExistence type="predicted"/>
<protein>
    <submittedName>
        <fullName evidence="2">Uncharacterized protein</fullName>
    </submittedName>
</protein>
<dbReference type="AlphaFoldDB" id="A0A377GKT3"/>
<evidence type="ECO:0000313" key="2">
    <source>
        <dbReference type="EMBL" id="STO25427.1"/>
    </source>
</evidence>
<evidence type="ECO:0000313" key="1">
    <source>
        <dbReference type="EMBL" id="SIR21242.1"/>
    </source>
</evidence>
<name>A0A377GKT3_9GAMM</name>
<reference evidence="1 3" key="1">
    <citation type="submission" date="2017-01" db="EMBL/GenBank/DDBJ databases">
        <authorList>
            <person name="Varghese N."/>
            <person name="Submissions S."/>
        </authorList>
    </citation>
    <scope>NUCLEOTIDE SEQUENCE [LARGE SCALE GENOMIC DNA]</scope>
    <source>
        <strain evidence="1 3">ATCC 33342</strain>
    </source>
</reference>
<evidence type="ECO:0000313" key="4">
    <source>
        <dbReference type="Proteomes" id="UP000254374"/>
    </source>
</evidence>
<accession>A0A377GKT3</accession>
<dbReference type="Proteomes" id="UP000186808">
    <property type="component" value="Unassembled WGS sequence"/>
</dbReference>
<sequence length="40" mass="4646">MTELRILFNKEIGFFVSPQQVCTIMYIVEYKIGGKGYELS</sequence>
<reference evidence="2 4" key="2">
    <citation type="submission" date="2018-06" db="EMBL/GenBank/DDBJ databases">
        <authorList>
            <consortium name="Pathogen Informatics"/>
            <person name="Doyle S."/>
        </authorList>
    </citation>
    <scope>NUCLEOTIDE SEQUENCE [LARGE SCALE GENOMIC DNA]</scope>
    <source>
        <strain evidence="2 4">NCTC11401</strain>
    </source>
</reference>
<evidence type="ECO:0000313" key="3">
    <source>
        <dbReference type="Proteomes" id="UP000186808"/>
    </source>
</evidence>
<dbReference type="EMBL" id="FTNL01000008">
    <property type="protein sequence ID" value="SIR21242.1"/>
    <property type="molecule type" value="Genomic_DNA"/>
</dbReference>
<organism evidence="2 4">
    <name type="scientific">Fluoribacter gormanii</name>
    <dbReference type="NCBI Taxonomy" id="464"/>
    <lineage>
        <taxon>Bacteria</taxon>
        <taxon>Pseudomonadati</taxon>
        <taxon>Pseudomonadota</taxon>
        <taxon>Gammaproteobacteria</taxon>
        <taxon>Legionellales</taxon>
        <taxon>Legionellaceae</taxon>
        <taxon>Fluoribacter</taxon>
    </lineage>
</organism>
<gene>
    <name evidence="2" type="ORF">NCTC11401_02263</name>
    <name evidence="1" type="ORF">SAMN05421777_10847</name>
</gene>
<dbReference type="EMBL" id="UGGV01000001">
    <property type="protein sequence ID" value="STO25427.1"/>
    <property type="molecule type" value="Genomic_DNA"/>
</dbReference>
<dbReference type="Proteomes" id="UP000254374">
    <property type="component" value="Unassembled WGS sequence"/>
</dbReference>